<dbReference type="Gramene" id="OE9A057854T1">
    <property type="protein sequence ID" value="OE9A057854C1"/>
    <property type="gene ID" value="OE9A057854"/>
</dbReference>
<dbReference type="PANTHER" id="PTHR33573:SF30">
    <property type="entry name" value="CASP-LIKE PROTEIN 2C1-RELATED"/>
    <property type="match status" value="1"/>
</dbReference>
<keyword evidence="7 8" id="KW-0472">Membrane</keyword>
<evidence type="ECO:0000256" key="2">
    <source>
        <dbReference type="ARBA" id="ARBA00007651"/>
    </source>
</evidence>
<evidence type="ECO:0000256" key="4">
    <source>
        <dbReference type="ARBA" id="ARBA00022475"/>
    </source>
</evidence>
<evidence type="ECO:0000256" key="7">
    <source>
        <dbReference type="ARBA" id="ARBA00023136"/>
    </source>
</evidence>
<gene>
    <name evidence="10" type="ORF">OLEA9_A057854</name>
</gene>
<accession>A0A8S0Q0S1</accession>
<feature type="transmembrane region" description="Helical" evidence="8">
    <location>
        <begin position="88"/>
        <end position="114"/>
    </location>
</feature>
<feature type="transmembrane region" description="Helical" evidence="8">
    <location>
        <begin position="134"/>
        <end position="167"/>
    </location>
</feature>
<dbReference type="Pfam" id="PF04535">
    <property type="entry name" value="CASP_dom"/>
    <property type="match status" value="1"/>
</dbReference>
<dbReference type="GO" id="GO:0005886">
    <property type="term" value="C:plasma membrane"/>
    <property type="evidence" value="ECO:0007669"/>
    <property type="project" value="UniProtKB-SubCell"/>
</dbReference>
<comment type="caution">
    <text evidence="8">Lacks conserved residue(s) required for the propagation of feature annotation.</text>
</comment>
<evidence type="ECO:0000313" key="10">
    <source>
        <dbReference type="EMBL" id="CAA2961093.1"/>
    </source>
</evidence>
<reference evidence="10 11" key="1">
    <citation type="submission" date="2019-12" db="EMBL/GenBank/DDBJ databases">
        <authorList>
            <person name="Alioto T."/>
            <person name="Alioto T."/>
            <person name="Gomez Garrido J."/>
        </authorList>
    </citation>
    <scope>NUCLEOTIDE SEQUENCE [LARGE SCALE GENOMIC DNA]</scope>
</reference>
<evidence type="ECO:0000256" key="1">
    <source>
        <dbReference type="ARBA" id="ARBA00004651"/>
    </source>
</evidence>
<evidence type="ECO:0000256" key="8">
    <source>
        <dbReference type="RuleBase" id="RU361233"/>
    </source>
</evidence>
<keyword evidence="6 8" id="KW-1133">Transmembrane helix</keyword>
<comment type="caution">
    <text evidence="10">The sequence shown here is derived from an EMBL/GenBank/DDBJ whole genome shotgun (WGS) entry which is preliminary data.</text>
</comment>
<proteinExistence type="inferred from homology"/>
<dbReference type="InterPro" id="IPR006702">
    <property type="entry name" value="CASP_dom"/>
</dbReference>
<evidence type="ECO:0000256" key="3">
    <source>
        <dbReference type="ARBA" id="ARBA00011489"/>
    </source>
</evidence>
<comment type="similarity">
    <text evidence="2 8">Belongs to the Casparian strip membrane proteins (CASP) family.</text>
</comment>
<keyword evidence="11" id="KW-1185">Reference proteome</keyword>
<dbReference type="OrthoDB" id="689315at2759"/>
<comment type="subcellular location">
    <subcellularLocation>
        <location evidence="1 8">Cell membrane</location>
        <topology evidence="1 8">Multi-pass membrane protein</topology>
    </subcellularLocation>
</comment>
<keyword evidence="4 8" id="KW-1003">Cell membrane</keyword>
<name>A0A8S0Q0S1_OLEEU</name>
<organism evidence="10 11">
    <name type="scientific">Olea europaea subsp. europaea</name>
    <dbReference type="NCBI Taxonomy" id="158383"/>
    <lineage>
        <taxon>Eukaryota</taxon>
        <taxon>Viridiplantae</taxon>
        <taxon>Streptophyta</taxon>
        <taxon>Embryophyta</taxon>
        <taxon>Tracheophyta</taxon>
        <taxon>Spermatophyta</taxon>
        <taxon>Magnoliopsida</taxon>
        <taxon>eudicotyledons</taxon>
        <taxon>Gunneridae</taxon>
        <taxon>Pentapetalae</taxon>
        <taxon>asterids</taxon>
        <taxon>lamiids</taxon>
        <taxon>Lamiales</taxon>
        <taxon>Oleaceae</taxon>
        <taxon>Oleeae</taxon>
        <taxon>Olea</taxon>
    </lineage>
</organism>
<evidence type="ECO:0000259" key="9">
    <source>
        <dbReference type="Pfam" id="PF04535"/>
    </source>
</evidence>
<dbReference type="NCBIfam" id="TIGR01569">
    <property type="entry name" value="A_tha_TIGR01569"/>
    <property type="match status" value="1"/>
</dbReference>
<feature type="transmembrane region" description="Helical" evidence="8">
    <location>
        <begin position="9"/>
        <end position="28"/>
    </location>
</feature>
<keyword evidence="5 8" id="KW-0812">Transmembrane</keyword>
<sequence>MGVIGRKEAFLRVLSTVFLVLTVCLVAFDAQTKLLFYSVVRKATFRDLNALFDLVWIDSAAAVCNLLQLFRGYILPGSKEDLTSNYRYLAWGFCLLDQAAAYIVFAANSAAAQASMLAVTGESSFQWMKVCNRFTRFCIQIVGALLCAYCASIFMAVISSISAYNLFRFYSPKKFLLLKGK</sequence>
<protein>
    <recommendedName>
        <fullName evidence="8">CASP-like protein</fullName>
    </recommendedName>
</protein>
<dbReference type="EMBL" id="CACTIH010000496">
    <property type="protein sequence ID" value="CAA2961093.1"/>
    <property type="molecule type" value="Genomic_DNA"/>
</dbReference>
<evidence type="ECO:0000313" key="11">
    <source>
        <dbReference type="Proteomes" id="UP000594638"/>
    </source>
</evidence>
<evidence type="ECO:0000256" key="5">
    <source>
        <dbReference type="ARBA" id="ARBA00022692"/>
    </source>
</evidence>
<dbReference type="InterPro" id="IPR006459">
    <property type="entry name" value="CASP/CASPL"/>
</dbReference>
<feature type="domain" description="Casparian strip membrane protein" evidence="9">
    <location>
        <begin position="8"/>
        <end position="154"/>
    </location>
</feature>
<dbReference type="PANTHER" id="PTHR33573">
    <property type="entry name" value="CASP-LIKE PROTEIN 4A4"/>
    <property type="match status" value="1"/>
</dbReference>
<dbReference type="AlphaFoldDB" id="A0A8S0Q0S1"/>
<comment type="subunit">
    <text evidence="3 8">Homodimer and heterodimers.</text>
</comment>
<dbReference type="Proteomes" id="UP000594638">
    <property type="component" value="Unassembled WGS sequence"/>
</dbReference>
<evidence type="ECO:0000256" key="6">
    <source>
        <dbReference type="ARBA" id="ARBA00022989"/>
    </source>
</evidence>